<evidence type="ECO:0000313" key="4">
    <source>
        <dbReference type="EMBL" id="MFC2926299.1"/>
    </source>
</evidence>
<evidence type="ECO:0000313" key="5">
    <source>
        <dbReference type="Proteomes" id="UP001595379"/>
    </source>
</evidence>
<evidence type="ECO:0000256" key="2">
    <source>
        <dbReference type="SAM" id="MobiDB-lite"/>
    </source>
</evidence>
<keyword evidence="3" id="KW-0732">Signal</keyword>
<evidence type="ECO:0000256" key="3">
    <source>
        <dbReference type="SAM" id="SignalP"/>
    </source>
</evidence>
<keyword evidence="5" id="KW-1185">Reference proteome</keyword>
<evidence type="ECO:0000256" key="1">
    <source>
        <dbReference type="ARBA" id="ARBA00009820"/>
    </source>
</evidence>
<dbReference type="PANTHER" id="PTHR36842:SF1">
    <property type="entry name" value="PROTEIN TOLB"/>
    <property type="match status" value="1"/>
</dbReference>
<dbReference type="Proteomes" id="UP001595379">
    <property type="component" value="Unassembled WGS sequence"/>
</dbReference>
<dbReference type="Gene3D" id="2.120.10.30">
    <property type="entry name" value="TolB, C-terminal domain"/>
    <property type="match status" value="2"/>
</dbReference>
<protein>
    <submittedName>
        <fullName evidence="4">TolB family protein</fullName>
    </submittedName>
</protein>
<organism evidence="4 5">
    <name type="scientific">Hyphobacterium vulgare</name>
    <dbReference type="NCBI Taxonomy" id="1736751"/>
    <lineage>
        <taxon>Bacteria</taxon>
        <taxon>Pseudomonadati</taxon>
        <taxon>Pseudomonadota</taxon>
        <taxon>Alphaproteobacteria</taxon>
        <taxon>Maricaulales</taxon>
        <taxon>Maricaulaceae</taxon>
        <taxon>Hyphobacterium</taxon>
    </lineage>
</organism>
<dbReference type="EMBL" id="JBHRSV010000016">
    <property type="protein sequence ID" value="MFC2926299.1"/>
    <property type="molecule type" value="Genomic_DNA"/>
</dbReference>
<dbReference type="PANTHER" id="PTHR36842">
    <property type="entry name" value="PROTEIN TOLB HOMOLOG"/>
    <property type="match status" value="1"/>
</dbReference>
<dbReference type="InterPro" id="IPR011659">
    <property type="entry name" value="WD40"/>
</dbReference>
<accession>A0ABV6ZY48</accession>
<feature type="region of interest" description="Disordered" evidence="2">
    <location>
        <begin position="277"/>
        <end position="298"/>
    </location>
</feature>
<sequence>MHRVLLAAGLALFLSGPAISGDIYFTSPRSGDWEVYRLSPEGQVENLTNRSGSTEWVYAAYPGELLILTNDGADCGRACYHMEMVDPETGEISRLGNTGIADTYMGRSPDGQRFVTALWREDRQHDLVIVDRTGAITDRLTEDAFKNTQADWSPDGRQIVFHSNRGGAFDLWMFDLESRAFTRLTRDPGNDDEQGFGGEGPARFSPDGSRLAWMHYSEDHWRVCLMSLPAGMDICIPQPEGGAEDSYPSWTPDGHVLFARSIGGGDRALLRFDPESGSVTELLGPEGDNYGPVTPPEG</sequence>
<feature type="signal peptide" evidence="3">
    <location>
        <begin position="1"/>
        <end position="20"/>
    </location>
</feature>
<dbReference type="InterPro" id="IPR011042">
    <property type="entry name" value="6-blade_b-propeller_TolB-like"/>
</dbReference>
<dbReference type="Pfam" id="PF07676">
    <property type="entry name" value="PD40"/>
    <property type="match status" value="2"/>
</dbReference>
<proteinExistence type="inferred from homology"/>
<feature type="chain" id="PRO_5046870236" evidence="3">
    <location>
        <begin position="21"/>
        <end position="298"/>
    </location>
</feature>
<gene>
    <name evidence="4" type="ORF">ACFOOR_09285</name>
</gene>
<comment type="similarity">
    <text evidence="1">Belongs to the TolB family.</text>
</comment>
<comment type="caution">
    <text evidence="4">The sequence shown here is derived from an EMBL/GenBank/DDBJ whole genome shotgun (WGS) entry which is preliminary data.</text>
</comment>
<name>A0ABV6ZY48_9PROT</name>
<dbReference type="SUPFAM" id="SSF69304">
    <property type="entry name" value="Tricorn protease N-terminal domain"/>
    <property type="match status" value="1"/>
</dbReference>
<reference evidence="5" key="1">
    <citation type="journal article" date="2019" name="Int. J. Syst. Evol. Microbiol.">
        <title>The Global Catalogue of Microorganisms (GCM) 10K type strain sequencing project: providing services to taxonomists for standard genome sequencing and annotation.</title>
        <authorList>
            <consortium name="The Broad Institute Genomics Platform"/>
            <consortium name="The Broad Institute Genome Sequencing Center for Infectious Disease"/>
            <person name="Wu L."/>
            <person name="Ma J."/>
        </authorList>
    </citation>
    <scope>NUCLEOTIDE SEQUENCE [LARGE SCALE GENOMIC DNA]</scope>
    <source>
        <strain evidence="5">KCTC 52487</strain>
    </source>
</reference>
<dbReference type="RefSeq" id="WP_343164611.1">
    <property type="nucleotide sequence ID" value="NZ_JBHRSV010000016.1"/>
</dbReference>